<dbReference type="GO" id="GO:0006777">
    <property type="term" value="P:Mo-molybdopterin cofactor biosynthetic process"/>
    <property type="evidence" value="ECO:0007669"/>
    <property type="project" value="UniProtKB-UniRule"/>
</dbReference>
<comment type="pathway">
    <text evidence="4">Cofactor biosynthesis; molybdopterin biosynthesis.</text>
</comment>
<dbReference type="Pfam" id="PF00994">
    <property type="entry name" value="MoCF_biosynth"/>
    <property type="match status" value="1"/>
</dbReference>
<evidence type="ECO:0000313" key="7">
    <source>
        <dbReference type="WBParaSite" id="nRc.2.0.1.t24171-RA"/>
    </source>
</evidence>
<dbReference type="PANTHER" id="PTHR10192:SF5">
    <property type="entry name" value="GEPHYRIN"/>
    <property type="match status" value="1"/>
</dbReference>
<feature type="domain" description="MoaB/Mog" evidence="5">
    <location>
        <begin position="1"/>
        <end position="107"/>
    </location>
</feature>
<dbReference type="InterPro" id="IPR036425">
    <property type="entry name" value="MoaB/Mog-like_dom_sf"/>
</dbReference>
<dbReference type="SUPFAM" id="SSF53218">
    <property type="entry name" value="Molybdenum cofactor biosynthesis proteins"/>
    <property type="match status" value="1"/>
</dbReference>
<dbReference type="WBParaSite" id="nRc.2.0.1.t24171-RA">
    <property type="protein sequence ID" value="nRc.2.0.1.t24171-RA"/>
    <property type="gene ID" value="nRc.2.0.1.g24171"/>
</dbReference>
<comment type="catalytic activity">
    <reaction evidence="4">
        <text>adenylyl-molybdopterin + molybdate = Mo-molybdopterin + AMP + H(+)</text>
        <dbReference type="Rhea" id="RHEA:35047"/>
        <dbReference type="ChEBI" id="CHEBI:15378"/>
        <dbReference type="ChEBI" id="CHEBI:36264"/>
        <dbReference type="ChEBI" id="CHEBI:62727"/>
        <dbReference type="ChEBI" id="CHEBI:71302"/>
        <dbReference type="ChEBI" id="CHEBI:456215"/>
    </reaction>
</comment>
<dbReference type="InterPro" id="IPR036688">
    <property type="entry name" value="MoeA_C_domain_IV_sf"/>
</dbReference>
<dbReference type="InterPro" id="IPR038987">
    <property type="entry name" value="MoeA-like"/>
</dbReference>
<keyword evidence="4" id="KW-0460">Magnesium</keyword>
<dbReference type="InterPro" id="IPR008284">
    <property type="entry name" value="MoCF_biosynth_CS"/>
</dbReference>
<dbReference type="GO" id="GO:0099634">
    <property type="term" value="C:postsynaptic specialization membrane"/>
    <property type="evidence" value="ECO:0007669"/>
    <property type="project" value="GOC"/>
</dbReference>
<dbReference type="GO" id="GO:0097112">
    <property type="term" value="P:gamma-aminobutyric acid receptor clustering"/>
    <property type="evidence" value="ECO:0007669"/>
    <property type="project" value="TreeGrafter"/>
</dbReference>
<evidence type="ECO:0000256" key="2">
    <source>
        <dbReference type="ARBA" id="ARBA00013269"/>
    </source>
</evidence>
<dbReference type="Gene3D" id="2.40.340.10">
    <property type="entry name" value="MoeA, C-terminal, domain IV"/>
    <property type="match status" value="1"/>
</dbReference>
<sequence length="203" mass="23244">FSIEQCAILRDERKSIIEALSRALDQNDVIVTTGGVSMGDKDFMKDVLVQDLHCEIHFGRLFMKPGKPTTFATCDWKGRNRWIFALPGNPVSAWVVGHLLVIPALKRLSAFEKANFSRIKVRLANDRWNLDFRPEYVRAALIVDNEDEEFHHFKAYISEENQTSSRLLSNKNANLFIEMPKKTTVKSQVVKNEILNALLIGHF</sequence>
<dbReference type="SUPFAM" id="SSF63867">
    <property type="entry name" value="MoeA C-terminal domain-like"/>
    <property type="match status" value="1"/>
</dbReference>
<dbReference type="GO" id="GO:0046872">
    <property type="term" value="F:metal ion binding"/>
    <property type="evidence" value="ECO:0007669"/>
    <property type="project" value="UniProtKB-UniRule"/>
</dbReference>
<comment type="similarity">
    <text evidence="4">Belongs to the MoeA family.</text>
</comment>
<protein>
    <recommendedName>
        <fullName evidence="2">molybdopterin molybdotransferase</fullName>
        <ecNumber evidence="2">2.10.1.1</ecNumber>
    </recommendedName>
</protein>
<dbReference type="GO" id="GO:0061598">
    <property type="term" value="F:molybdopterin adenylyltransferase activity"/>
    <property type="evidence" value="ECO:0007669"/>
    <property type="project" value="UniProtKB-UniRule"/>
</dbReference>
<comment type="similarity">
    <text evidence="1">In the N-terminal section; belongs to the MoaB/Mog family.</text>
</comment>
<dbReference type="GO" id="GO:0072579">
    <property type="term" value="P:glycine receptor clustering"/>
    <property type="evidence" value="ECO:0007669"/>
    <property type="project" value="TreeGrafter"/>
</dbReference>
<dbReference type="OMA" id="DEDIRCD"/>
<comment type="cofactor">
    <cofactor evidence="4">
        <name>Mg(2+)</name>
        <dbReference type="ChEBI" id="CHEBI:18420"/>
    </cofactor>
</comment>
<dbReference type="Gene3D" id="3.40.980.10">
    <property type="entry name" value="MoaB/Mog-like domain"/>
    <property type="match status" value="1"/>
</dbReference>
<keyword evidence="4" id="KW-0500">Molybdenum</keyword>
<evidence type="ECO:0000313" key="6">
    <source>
        <dbReference type="Proteomes" id="UP000887565"/>
    </source>
</evidence>
<dbReference type="GO" id="GO:0007529">
    <property type="term" value="P:establishment of synaptic specificity at neuromuscular junction"/>
    <property type="evidence" value="ECO:0007669"/>
    <property type="project" value="TreeGrafter"/>
</dbReference>
<keyword evidence="3 4" id="KW-0501">Molybdenum cofactor biosynthesis</keyword>
<dbReference type="InterPro" id="IPR001453">
    <property type="entry name" value="MoaB/Mog_dom"/>
</dbReference>
<dbReference type="GO" id="GO:0005524">
    <property type="term" value="F:ATP binding"/>
    <property type="evidence" value="ECO:0007669"/>
    <property type="project" value="UniProtKB-UniRule"/>
</dbReference>
<comment type="catalytic activity">
    <reaction evidence="4">
        <text>molybdopterin + ATP + H(+) = adenylyl-molybdopterin + diphosphate</text>
        <dbReference type="Rhea" id="RHEA:31331"/>
        <dbReference type="ChEBI" id="CHEBI:15378"/>
        <dbReference type="ChEBI" id="CHEBI:30616"/>
        <dbReference type="ChEBI" id="CHEBI:33019"/>
        <dbReference type="ChEBI" id="CHEBI:58698"/>
        <dbReference type="ChEBI" id="CHEBI:62727"/>
    </reaction>
</comment>
<evidence type="ECO:0000256" key="3">
    <source>
        <dbReference type="ARBA" id="ARBA00023150"/>
    </source>
</evidence>
<dbReference type="SMART" id="SM00852">
    <property type="entry name" value="MoCF_biosynth"/>
    <property type="match status" value="1"/>
</dbReference>
<evidence type="ECO:0000256" key="4">
    <source>
        <dbReference type="RuleBase" id="RU365090"/>
    </source>
</evidence>
<comment type="function">
    <text evidence="4">Catalyzes two steps in the biosynthesis of the molybdenum cofactor. In the first step, molybdopterin is adenylated. Subsequently, molybdate is inserted into adenylated molybdopterin and AMP is released.</text>
</comment>
<dbReference type="AlphaFoldDB" id="A0A915JF31"/>
<evidence type="ECO:0000259" key="5">
    <source>
        <dbReference type="SMART" id="SM00852"/>
    </source>
</evidence>
<dbReference type="EC" id="2.10.1.1" evidence="2"/>
<dbReference type="GO" id="GO:0005829">
    <property type="term" value="C:cytosol"/>
    <property type="evidence" value="ECO:0007669"/>
    <property type="project" value="TreeGrafter"/>
</dbReference>
<dbReference type="PANTHER" id="PTHR10192">
    <property type="entry name" value="MOLYBDOPTERIN BIOSYNTHESIS PROTEIN"/>
    <property type="match status" value="1"/>
</dbReference>
<evidence type="ECO:0000256" key="1">
    <source>
        <dbReference type="ARBA" id="ARBA00007589"/>
    </source>
</evidence>
<dbReference type="PROSITE" id="PS01079">
    <property type="entry name" value="MOCF_BIOSYNTHESIS_2"/>
    <property type="match status" value="1"/>
</dbReference>
<keyword evidence="6" id="KW-1185">Reference proteome</keyword>
<keyword evidence="4" id="KW-0479">Metal-binding</keyword>
<keyword evidence="4" id="KW-0808">Transferase</keyword>
<name>A0A915JF31_ROMCU</name>
<proteinExistence type="inferred from homology"/>
<dbReference type="GO" id="GO:0030425">
    <property type="term" value="C:dendrite"/>
    <property type="evidence" value="ECO:0007669"/>
    <property type="project" value="TreeGrafter"/>
</dbReference>
<dbReference type="GO" id="GO:0098970">
    <property type="term" value="P:postsynaptic neurotransmitter receptor diffusion trapping"/>
    <property type="evidence" value="ECO:0007669"/>
    <property type="project" value="TreeGrafter"/>
</dbReference>
<reference evidence="7" key="1">
    <citation type="submission" date="2022-11" db="UniProtKB">
        <authorList>
            <consortium name="WormBaseParasite"/>
        </authorList>
    </citation>
    <scope>IDENTIFICATION</scope>
</reference>
<organism evidence="6 7">
    <name type="scientific">Romanomermis culicivorax</name>
    <name type="common">Nematode worm</name>
    <dbReference type="NCBI Taxonomy" id="13658"/>
    <lineage>
        <taxon>Eukaryota</taxon>
        <taxon>Metazoa</taxon>
        <taxon>Ecdysozoa</taxon>
        <taxon>Nematoda</taxon>
        <taxon>Enoplea</taxon>
        <taxon>Dorylaimia</taxon>
        <taxon>Mermithida</taxon>
        <taxon>Mermithoidea</taxon>
        <taxon>Mermithidae</taxon>
        <taxon>Romanomermis</taxon>
    </lineage>
</organism>
<accession>A0A915JF31</accession>
<dbReference type="Proteomes" id="UP000887565">
    <property type="component" value="Unplaced"/>
</dbReference>
<dbReference type="GO" id="GO:0061599">
    <property type="term" value="F:molybdopterin molybdotransferase activity"/>
    <property type="evidence" value="ECO:0007669"/>
    <property type="project" value="UniProtKB-UniRule"/>
</dbReference>